<dbReference type="AlphaFoldDB" id="A0A815IY08"/>
<reference evidence="1" key="1">
    <citation type="submission" date="2021-02" db="EMBL/GenBank/DDBJ databases">
        <authorList>
            <person name="Nowell W R."/>
        </authorList>
    </citation>
    <scope>NUCLEOTIDE SEQUENCE</scope>
</reference>
<sequence>ERYNAEVFFEATWVDPQLKNPVTYNPTIHWNPDLTIANEIGDSKHDIWYTINHRDGNSPCEVTENHKIRGVFWEKMELYHFPVDVQELSISITTTKPIEDIKIIPNQEKSSGVNREVFTDQQEWVRGIILFKSL</sequence>
<evidence type="ECO:0000313" key="3">
    <source>
        <dbReference type="Proteomes" id="UP000663829"/>
    </source>
</evidence>
<protein>
    <submittedName>
        <fullName evidence="1">Uncharacterized protein</fullName>
    </submittedName>
</protein>
<accession>A0A815IY08</accession>
<dbReference type="SUPFAM" id="SSF63712">
    <property type="entry name" value="Nicotinic receptor ligand binding domain-like"/>
    <property type="match status" value="1"/>
</dbReference>
<evidence type="ECO:0000313" key="1">
    <source>
        <dbReference type="EMBL" id="CAF1374437.1"/>
    </source>
</evidence>
<keyword evidence="3" id="KW-1185">Reference proteome</keyword>
<dbReference type="EMBL" id="CAJOBC010077606">
    <property type="protein sequence ID" value="CAF4263730.1"/>
    <property type="molecule type" value="Genomic_DNA"/>
</dbReference>
<dbReference type="EMBL" id="CAJNOQ010016096">
    <property type="protein sequence ID" value="CAF1374437.1"/>
    <property type="molecule type" value="Genomic_DNA"/>
</dbReference>
<comment type="caution">
    <text evidence="1">The sequence shown here is derived from an EMBL/GenBank/DDBJ whole genome shotgun (WGS) entry which is preliminary data.</text>
</comment>
<dbReference type="Proteomes" id="UP000681722">
    <property type="component" value="Unassembled WGS sequence"/>
</dbReference>
<dbReference type="Gene3D" id="2.70.170.10">
    <property type="entry name" value="Neurotransmitter-gated ion-channel ligand-binding domain"/>
    <property type="match status" value="1"/>
</dbReference>
<dbReference type="OrthoDB" id="189655at2759"/>
<dbReference type="GO" id="GO:0005230">
    <property type="term" value="F:extracellular ligand-gated monoatomic ion channel activity"/>
    <property type="evidence" value="ECO:0007669"/>
    <property type="project" value="InterPro"/>
</dbReference>
<evidence type="ECO:0000313" key="2">
    <source>
        <dbReference type="EMBL" id="CAF4263730.1"/>
    </source>
</evidence>
<feature type="non-terminal residue" evidence="1">
    <location>
        <position position="1"/>
    </location>
</feature>
<organism evidence="1 3">
    <name type="scientific">Didymodactylos carnosus</name>
    <dbReference type="NCBI Taxonomy" id="1234261"/>
    <lineage>
        <taxon>Eukaryota</taxon>
        <taxon>Metazoa</taxon>
        <taxon>Spiralia</taxon>
        <taxon>Gnathifera</taxon>
        <taxon>Rotifera</taxon>
        <taxon>Eurotatoria</taxon>
        <taxon>Bdelloidea</taxon>
        <taxon>Philodinida</taxon>
        <taxon>Philodinidae</taxon>
        <taxon>Didymodactylos</taxon>
    </lineage>
</organism>
<gene>
    <name evidence="1" type="ORF">GPM918_LOCUS32017</name>
    <name evidence="2" type="ORF">SRO942_LOCUS32675</name>
</gene>
<dbReference type="InterPro" id="IPR036734">
    <property type="entry name" value="Neur_chan_lig-bd_sf"/>
</dbReference>
<proteinExistence type="predicted"/>
<name>A0A815IY08_9BILA</name>
<dbReference type="GO" id="GO:0016020">
    <property type="term" value="C:membrane"/>
    <property type="evidence" value="ECO:0007669"/>
    <property type="project" value="InterPro"/>
</dbReference>
<dbReference type="Proteomes" id="UP000663829">
    <property type="component" value="Unassembled WGS sequence"/>
</dbReference>